<dbReference type="PANTHER" id="PTHR23501:SF33">
    <property type="entry name" value="MAJOR FACILITATOR SUPERFAMILY (MFS) PROFILE DOMAIN-CONTAINING PROTEIN"/>
    <property type="match status" value="1"/>
</dbReference>
<protein>
    <recommendedName>
        <fullName evidence="9">Major facilitator superfamily (MFS) profile domain-containing protein</fullName>
    </recommendedName>
</protein>
<dbReference type="Proteomes" id="UP000184546">
    <property type="component" value="Unassembled WGS sequence"/>
</dbReference>
<feature type="region of interest" description="Disordered" evidence="5">
    <location>
        <begin position="1"/>
        <end position="36"/>
    </location>
</feature>
<evidence type="ECO:0000313" key="8">
    <source>
        <dbReference type="Proteomes" id="UP000184546"/>
    </source>
</evidence>
<dbReference type="GO" id="GO:0015174">
    <property type="term" value="F:basic amino acid transmembrane transporter activity"/>
    <property type="evidence" value="ECO:0007669"/>
    <property type="project" value="TreeGrafter"/>
</dbReference>
<dbReference type="EMBL" id="KV878970">
    <property type="protein sequence ID" value="OJK05285.1"/>
    <property type="molecule type" value="Genomic_DNA"/>
</dbReference>
<proteinExistence type="predicted"/>
<feature type="transmembrane region" description="Helical" evidence="6">
    <location>
        <begin position="41"/>
        <end position="61"/>
    </location>
</feature>
<accession>A0A1L9XA22</accession>
<sequence length="431" mass="46430">MSSSERIGLLASSGNGRDPTGPNSTDSPKDKSSGTNSSTRLAIFIAYVGMPLFLLGSFTIANNTRAFLASSDESVVIATYDVIASEFHELAKGPWLVTGYNLGYCIALPIGVCWSVATHCALFGSVPRILPRPPRRAAEPQTSNGGNIKQLGYLGIATYATAVVALLMAITIAGQEGGKMSHIDFWLVIFTTCSNLLILHEILWTKRPLVPLKLATKGIDQYWLVELLIFSGRYGLVATITQYPTQVKRLSEATAPMYLVLCTMGLAVGSMASGFAIQRILSSVLLFFSWHFDHPVAESLLVIPMSTPIGIITAGDFIDMSSRAPPEVLASSIGAYLSQQLGLIVGAAMGPLVVRTGFKHDIAGRLNESVENEVIRNVLRDAKYVDTLPEDNQRVVRSSLGCGYQFVPVLATVTVALCVPSLVWTREQSVE</sequence>
<feature type="transmembrane region" description="Helical" evidence="6">
    <location>
        <begin position="151"/>
        <end position="173"/>
    </location>
</feature>
<dbReference type="OrthoDB" id="6770063at2759"/>
<evidence type="ECO:0008006" key="9">
    <source>
        <dbReference type="Google" id="ProtNLM"/>
    </source>
</evidence>
<dbReference type="PANTHER" id="PTHR23501">
    <property type="entry name" value="MAJOR FACILITATOR SUPERFAMILY"/>
    <property type="match status" value="1"/>
</dbReference>
<evidence type="ECO:0000256" key="6">
    <source>
        <dbReference type="SAM" id="Phobius"/>
    </source>
</evidence>
<keyword evidence="2 6" id="KW-0812">Transmembrane</keyword>
<feature type="transmembrane region" description="Helical" evidence="6">
    <location>
        <begin position="255"/>
        <end position="277"/>
    </location>
</feature>
<dbReference type="InterPro" id="IPR036259">
    <property type="entry name" value="MFS_trans_sf"/>
</dbReference>
<reference evidence="8" key="1">
    <citation type="journal article" date="2017" name="Genome Biol.">
        <title>Comparative genomics reveals high biological diversity and specific adaptations in the industrially and medically important fungal genus Aspergillus.</title>
        <authorList>
            <person name="de Vries R.P."/>
            <person name="Riley R."/>
            <person name="Wiebenga A."/>
            <person name="Aguilar-Osorio G."/>
            <person name="Amillis S."/>
            <person name="Uchima C.A."/>
            <person name="Anderluh G."/>
            <person name="Asadollahi M."/>
            <person name="Askin M."/>
            <person name="Barry K."/>
            <person name="Battaglia E."/>
            <person name="Bayram O."/>
            <person name="Benocci T."/>
            <person name="Braus-Stromeyer S.A."/>
            <person name="Caldana C."/>
            <person name="Canovas D."/>
            <person name="Cerqueira G.C."/>
            <person name="Chen F."/>
            <person name="Chen W."/>
            <person name="Choi C."/>
            <person name="Clum A."/>
            <person name="Dos Santos R.A."/>
            <person name="Damasio A.R."/>
            <person name="Diallinas G."/>
            <person name="Emri T."/>
            <person name="Fekete E."/>
            <person name="Flipphi M."/>
            <person name="Freyberg S."/>
            <person name="Gallo A."/>
            <person name="Gournas C."/>
            <person name="Habgood R."/>
            <person name="Hainaut M."/>
            <person name="Harispe M.L."/>
            <person name="Henrissat B."/>
            <person name="Hilden K.S."/>
            <person name="Hope R."/>
            <person name="Hossain A."/>
            <person name="Karabika E."/>
            <person name="Karaffa L."/>
            <person name="Karanyi Z."/>
            <person name="Krasevec N."/>
            <person name="Kuo A."/>
            <person name="Kusch H."/>
            <person name="LaButti K."/>
            <person name="Lagendijk E.L."/>
            <person name="Lapidus A."/>
            <person name="Levasseur A."/>
            <person name="Lindquist E."/>
            <person name="Lipzen A."/>
            <person name="Logrieco A.F."/>
            <person name="MacCabe A."/>
            <person name="Maekelae M.R."/>
            <person name="Malavazi I."/>
            <person name="Melin P."/>
            <person name="Meyer V."/>
            <person name="Mielnichuk N."/>
            <person name="Miskei M."/>
            <person name="Molnar A.P."/>
            <person name="Mule G."/>
            <person name="Ngan C.Y."/>
            <person name="Orejas M."/>
            <person name="Orosz E."/>
            <person name="Ouedraogo J.P."/>
            <person name="Overkamp K.M."/>
            <person name="Park H.-S."/>
            <person name="Perrone G."/>
            <person name="Piumi F."/>
            <person name="Punt P.J."/>
            <person name="Ram A.F."/>
            <person name="Ramon A."/>
            <person name="Rauscher S."/>
            <person name="Record E."/>
            <person name="Riano-Pachon D.M."/>
            <person name="Robert V."/>
            <person name="Roehrig J."/>
            <person name="Ruller R."/>
            <person name="Salamov A."/>
            <person name="Salih N.S."/>
            <person name="Samson R.A."/>
            <person name="Sandor E."/>
            <person name="Sanguinetti M."/>
            <person name="Schuetze T."/>
            <person name="Sepcic K."/>
            <person name="Shelest E."/>
            <person name="Sherlock G."/>
            <person name="Sophianopoulou V."/>
            <person name="Squina F.M."/>
            <person name="Sun H."/>
            <person name="Susca A."/>
            <person name="Todd R.B."/>
            <person name="Tsang A."/>
            <person name="Unkles S.E."/>
            <person name="van de Wiele N."/>
            <person name="van Rossen-Uffink D."/>
            <person name="Oliveira J.V."/>
            <person name="Vesth T.C."/>
            <person name="Visser J."/>
            <person name="Yu J.-H."/>
            <person name="Zhou M."/>
            <person name="Andersen M.R."/>
            <person name="Archer D.B."/>
            <person name="Baker S.E."/>
            <person name="Benoit I."/>
            <person name="Brakhage A.A."/>
            <person name="Braus G.H."/>
            <person name="Fischer R."/>
            <person name="Frisvad J.C."/>
            <person name="Goldman G.H."/>
            <person name="Houbraken J."/>
            <person name="Oakley B."/>
            <person name="Pocsi I."/>
            <person name="Scazzocchio C."/>
            <person name="Seiboth B."/>
            <person name="vanKuyk P.A."/>
            <person name="Wortman J."/>
            <person name="Dyer P.S."/>
            <person name="Grigoriev I.V."/>
        </authorList>
    </citation>
    <scope>NUCLEOTIDE SEQUENCE [LARGE SCALE GENOMIC DNA]</scope>
    <source>
        <strain evidence="8">ATCC 16872 / CBS 172.66 / WB 5094</strain>
    </source>
</reference>
<dbReference type="OMA" id="CVGAYYL"/>
<keyword evidence="4 6" id="KW-0472">Membrane</keyword>
<evidence type="ECO:0000313" key="7">
    <source>
        <dbReference type="EMBL" id="OJK05285.1"/>
    </source>
</evidence>
<gene>
    <name evidence="7" type="ORF">ASPACDRAFT_38856</name>
</gene>
<evidence type="ECO:0000256" key="2">
    <source>
        <dbReference type="ARBA" id="ARBA00022692"/>
    </source>
</evidence>
<feature type="transmembrane region" description="Helical" evidence="6">
    <location>
        <begin position="185"/>
        <end position="203"/>
    </location>
</feature>
<keyword evidence="3 6" id="KW-1133">Transmembrane helix</keyword>
<keyword evidence="8" id="KW-1185">Reference proteome</keyword>
<comment type="subcellular location">
    <subcellularLocation>
        <location evidence="1">Membrane</location>
        <topology evidence="1">Multi-pass membrane protein</topology>
    </subcellularLocation>
</comment>
<dbReference type="RefSeq" id="XP_020061624.1">
    <property type="nucleotide sequence ID" value="XM_020200521.1"/>
</dbReference>
<evidence type="ECO:0000256" key="5">
    <source>
        <dbReference type="SAM" id="MobiDB-lite"/>
    </source>
</evidence>
<evidence type="ECO:0000256" key="4">
    <source>
        <dbReference type="ARBA" id="ARBA00023136"/>
    </source>
</evidence>
<dbReference type="SUPFAM" id="SSF103473">
    <property type="entry name" value="MFS general substrate transporter"/>
    <property type="match status" value="1"/>
</dbReference>
<dbReference type="GeneID" id="30974335"/>
<evidence type="ECO:0000256" key="1">
    <source>
        <dbReference type="ARBA" id="ARBA00004141"/>
    </source>
</evidence>
<name>A0A1L9XA22_ASPA1</name>
<dbReference type="GO" id="GO:0000329">
    <property type="term" value="C:fungal-type vacuole membrane"/>
    <property type="evidence" value="ECO:0007669"/>
    <property type="project" value="TreeGrafter"/>
</dbReference>
<organism evidence="7 8">
    <name type="scientific">Aspergillus aculeatus (strain ATCC 16872 / CBS 172.66 / WB 5094)</name>
    <dbReference type="NCBI Taxonomy" id="690307"/>
    <lineage>
        <taxon>Eukaryota</taxon>
        <taxon>Fungi</taxon>
        <taxon>Dikarya</taxon>
        <taxon>Ascomycota</taxon>
        <taxon>Pezizomycotina</taxon>
        <taxon>Eurotiomycetes</taxon>
        <taxon>Eurotiomycetidae</taxon>
        <taxon>Eurotiales</taxon>
        <taxon>Aspergillaceae</taxon>
        <taxon>Aspergillus</taxon>
        <taxon>Aspergillus subgen. Circumdati</taxon>
    </lineage>
</organism>
<dbReference type="VEuPathDB" id="FungiDB:ASPACDRAFT_38856"/>
<feature type="transmembrane region" description="Helical" evidence="6">
    <location>
        <begin position="223"/>
        <end position="243"/>
    </location>
</feature>
<feature type="transmembrane region" description="Helical" evidence="6">
    <location>
        <begin position="106"/>
        <end position="130"/>
    </location>
</feature>
<feature type="transmembrane region" description="Helical" evidence="6">
    <location>
        <begin position="402"/>
        <end position="424"/>
    </location>
</feature>
<evidence type="ECO:0000256" key="3">
    <source>
        <dbReference type="ARBA" id="ARBA00022989"/>
    </source>
</evidence>
<dbReference type="AlphaFoldDB" id="A0A1L9XA22"/>